<gene>
    <name evidence="2" type="ORF">F5Z01DRAFT_687814</name>
</gene>
<dbReference type="EMBL" id="MU251255">
    <property type="protein sequence ID" value="KAG9254192.1"/>
    <property type="molecule type" value="Genomic_DNA"/>
</dbReference>
<dbReference type="GeneID" id="70296929"/>
<evidence type="ECO:0000313" key="3">
    <source>
        <dbReference type="Proteomes" id="UP000887229"/>
    </source>
</evidence>
<evidence type="ECO:0000313" key="2">
    <source>
        <dbReference type="EMBL" id="KAG9254192.1"/>
    </source>
</evidence>
<organism evidence="2 3">
    <name type="scientific">Emericellopsis atlantica</name>
    <dbReference type="NCBI Taxonomy" id="2614577"/>
    <lineage>
        <taxon>Eukaryota</taxon>
        <taxon>Fungi</taxon>
        <taxon>Dikarya</taxon>
        <taxon>Ascomycota</taxon>
        <taxon>Pezizomycotina</taxon>
        <taxon>Sordariomycetes</taxon>
        <taxon>Hypocreomycetidae</taxon>
        <taxon>Hypocreales</taxon>
        <taxon>Bionectriaceae</taxon>
        <taxon>Emericellopsis</taxon>
    </lineage>
</organism>
<dbReference type="Pfam" id="PF10017">
    <property type="entry name" value="Methyltransf_33"/>
    <property type="match status" value="1"/>
</dbReference>
<evidence type="ECO:0000259" key="1">
    <source>
        <dbReference type="Pfam" id="PF10017"/>
    </source>
</evidence>
<dbReference type="OrthoDB" id="5150167at2759"/>
<feature type="domain" description="Histidine-specific methyltransferase SAM-dependent" evidence="1">
    <location>
        <begin position="66"/>
        <end position="202"/>
    </location>
</feature>
<dbReference type="AlphaFoldDB" id="A0A9P7ZM27"/>
<sequence>MHFHDIFDGCKPDAHGIITIGQGQTPHEAAAQLPEAFRDKADFPHEIMHTTGMVSFHGLGDASCQAKDEIEIINKTAFDVVKRFPSGTAIVHLGAINSTLYAPYVEAFKTQKKSCVYLPLVSDLASLNTQVTRATETFPGMPNYGLYGTFEDGDDFFANIKVPCLYLALGSRFYGVPDGLCLDRIHTFAQNFKHADALIISQEEPPQAGAAPVSRGKDPYATPLYRKFVDTYLRALCAHAGIENARTCKDFRWKAKSDGGMHYFEMTTTRDMVCTAAAYDGLTIEGGTVFKMFKTWKRDTGNVFEITLNADVNIETLGHADKMGTNLYLIHP</sequence>
<accession>A0A9P7ZM27</accession>
<name>A0A9P7ZM27_9HYPO</name>
<dbReference type="Proteomes" id="UP000887229">
    <property type="component" value="Unassembled WGS sequence"/>
</dbReference>
<keyword evidence="3" id="KW-1185">Reference proteome</keyword>
<dbReference type="RefSeq" id="XP_046118116.1">
    <property type="nucleotide sequence ID" value="XM_046266026.1"/>
</dbReference>
<dbReference type="Gene3D" id="3.40.50.150">
    <property type="entry name" value="Vaccinia Virus protein VP39"/>
    <property type="match status" value="1"/>
</dbReference>
<protein>
    <recommendedName>
        <fullName evidence="1">Histidine-specific methyltransferase SAM-dependent domain-containing protein</fullName>
    </recommendedName>
</protein>
<comment type="caution">
    <text evidence="2">The sequence shown here is derived from an EMBL/GenBank/DDBJ whole genome shotgun (WGS) entry which is preliminary data.</text>
</comment>
<dbReference type="InterPro" id="IPR029063">
    <property type="entry name" value="SAM-dependent_MTases_sf"/>
</dbReference>
<dbReference type="InterPro" id="IPR019257">
    <property type="entry name" value="MeTrfase_dom"/>
</dbReference>
<proteinExistence type="predicted"/>
<reference evidence="2" key="1">
    <citation type="journal article" date="2021" name="IMA Fungus">
        <title>Genomic characterization of three marine fungi, including Emericellopsis atlantica sp. nov. with signatures of a generalist lifestyle and marine biomass degradation.</title>
        <authorList>
            <person name="Hagestad O.C."/>
            <person name="Hou L."/>
            <person name="Andersen J.H."/>
            <person name="Hansen E.H."/>
            <person name="Altermark B."/>
            <person name="Li C."/>
            <person name="Kuhnert E."/>
            <person name="Cox R.J."/>
            <person name="Crous P.W."/>
            <person name="Spatafora J.W."/>
            <person name="Lail K."/>
            <person name="Amirebrahimi M."/>
            <person name="Lipzen A."/>
            <person name="Pangilinan J."/>
            <person name="Andreopoulos W."/>
            <person name="Hayes R.D."/>
            <person name="Ng V."/>
            <person name="Grigoriev I.V."/>
            <person name="Jackson S.A."/>
            <person name="Sutton T.D.S."/>
            <person name="Dobson A.D.W."/>
            <person name="Rama T."/>
        </authorList>
    </citation>
    <scope>NUCLEOTIDE SEQUENCE</scope>
    <source>
        <strain evidence="2">TS7</strain>
    </source>
</reference>